<dbReference type="EMBL" id="NPEX01000252">
    <property type="protein sequence ID" value="RAI40061.1"/>
    <property type="molecule type" value="Genomic_DNA"/>
</dbReference>
<keyword evidence="2" id="KW-1185">Reference proteome</keyword>
<comment type="caution">
    <text evidence="1">The sequence shown here is derived from an EMBL/GenBank/DDBJ whole genome shotgun (WGS) entry which is preliminary data.</text>
</comment>
<gene>
    <name evidence="1" type="ORF">CH341_24580</name>
</gene>
<accession>A0A327KNX9</accession>
<evidence type="ECO:0000313" key="1">
    <source>
        <dbReference type="EMBL" id="RAI40061.1"/>
    </source>
</evidence>
<protein>
    <submittedName>
        <fullName evidence="1">Uncharacterized protein</fullName>
    </submittedName>
</protein>
<dbReference type="Proteomes" id="UP000249130">
    <property type="component" value="Unassembled WGS sequence"/>
</dbReference>
<proteinExistence type="predicted"/>
<name>A0A327KNX9_9BRAD</name>
<organism evidence="1 2">
    <name type="scientific">Rhodoplanes roseus</name>
    <dbReference type="NCBI Taxonomy" id="29409"/>
    <lineage>
        <taxon>Bacteria</taxon>
        <taxon>Pseudomonadati</taxon>
        <taxon>Pseudomonadota</taxon>
        <taxon>Alphaproteobacteria</taxon>
        <taxon>Hyphomicrobiales</taxon>
        <taxon>Nitrobacteraceae</taxon>
        <taxon>Rhodoplanes</taxon>
    </lineage>
</organism>
<dbReference type="AlphaFoldDB" id="A0A327KNX9"/>
<evidence type="ECO:0000313" key="2">
    <source>
        <dbReference type="Proteomes" id="UP000249130"/>
    </source>
</evidence>
<sequence length="61" mass="6337">MPRAAAHFTQADVARVIRAAMQAGAGAVEVRRDGTMLILLSGPALAPSQAPTIDDDDCAKF</sequence>
<reference evidence="1 2" key="1">
    <citation type="submission" date="2017-07" db="EMBL/GenBank/DDBJ databases">
        <title>Draft Genome Sequences of Select Purple Nonsulfur Bacteria.</title>
        <authorList>
            <person name="Lasarre B."/>
            <person name="Mckinlay J.B."/>
        </authorList>
    </citation>
    <scope>NUCLEOTIDE SEQUENCE [LARGE SCALE GENOMIC DNA]</scope>
    <source>
        <strain evidence="1 2">DSM 5909</strain>
    </source>
</reference>